<protein>
    <submittedName>
        <fullName evidence="1">Uncharacterized protein</fullName>
    </submittedName>
</protein>
<evidence type="ECO:0000313" key="1">
    <source>
        <dbReference type="EMBL" id="CEN53334.1"/>
    </source>
</evidence>
<sequence length="77" mass="8978">MKNLKVHPRMKELYKFFKFNGKVEDIKDYDDAHLNIFSKEILKMIEEGKSGWEDLLPEGVAQIITEKGLFGYKKGLS</sequence>
<dbReference type="SUPFAM" id="SSF52374">
    <property type="entry name" value="Nucleotidylyl transferase"/>
    <property type="match status" value="1"/>
</dbReference>
<organism evidence="1 2">
    <name type="scientific">Capnocytophaga canimorsus</name>
    <dbReference type="NCBI Taxonomy" id="28188"/>
    <lineage>
        <taxon>Bacteria</taxon>
        <taxon>Pseudomonadati</taxon>
        <taxon>Bacteroidota</taxon>
        <taxon>Flavobacteriia</taxon>
        <taxon>Flavobacteriales</taxon>
        <taxon>Flavobacteriaceae</taxon>
        <taxon>Capnocytophaga</taxon>
    </lineage>
</organism>
<proteinExistence type="predicted"/>
<gene>
    <name evidence="1" type="ORF">CCAN11_780004</name>
</gene>
<accession>A0A0B7IRU7</accession>
<evidence type="ECO:0000313" key="2">
    <source>
        <dbReference type="Proteomes" id="UP000039370"/>
    </source>
</evidence>
<dbReference type="EMBL" id="CDOK01000226">
    <property type="protein sequence ID" value="CEN53334.1"/>
    <property type="molecule type" value="Genomic_DNA"/>
</dbReference>
<reference evidence="2" key="1">
    <citation type="submission" date="2015-01" db="EMBL/GenBank/DDBJ databases">
        <authorList>
            <person name="MANFREDI Pablo"/>
        </authorList>
    </citation>
    <scope>NUCLEOTIDE SEQUENCE [LARGE SCALE GENOMIC DNA]</scope>
    <source>
        <strain evidence="2">Cc11</strain>
    </source>
</reference>
<dbReference type="AlphaFoldDB" id="A0A0B7IRU7"/>
<dbReference type="Proteomes" id="UP000039370">
    <property type="component" value="Unassembled WGS sequence"/>
</dbReference>
<name>A0A0B7IRU7_9FLAO</name>